<sequence length="1931" mass="218440">MATNKNAGITAKDVETFLDESLIDTDAMNFKDSEPLYKESKDVQADYTEDVNDLEPAGPQLPLETAASDTKDKMSLIKDTAESQEQSVQGADLEETLTKDIADELLPKDAGVLQKSDPVTQVEAMPELKTTLGTTFDAVVSDNEDTWKVTPSYNEEESNKLVDQPSEQLEEGQKEPALLSLADPAESKGEDISFQPTAALQIEATKATKDMWSSLGDTVFKIVSGGERTDLPDDNDDEEEEEEEEDEEDTETDKTENKALQVQDSETTEETDEIKDSNSDFGKEDSITSNATQYIEMPEQDSKILKYDNEAEEIESNDKSELSENTLDLDKTESENNEKSELSENTLYLEETENENNEKSELSKKNINLDKAEIENNEKSELSENTLDLDKTKSENDEKSELSENRLDLDETENENNEKSELSKKNINLDKAEIENNEKSELSENTLDLHETENENNEKSELSKKNINLDKAEVENNEKSELSENTLDLDETENENNEKSELSKKNINLDKAEVENNEKSELSENTLNFDETENENEKSELSKKNINLDNAEIESNEKSEFSENTLDLDETENENKKSELSKKSLHLDNAEIENNDKYRLSENTLDLDEIENERNEKSELLKNNLDLNEREIENKEKSELSKKTLEMDEVPADAESELDTQPYNLEDKKPMLDKPVTEEAVTNNMELHKPEDLSKAHARNSPQFDAKRDEQIDRVENDDHLFEDTLKTESKPEPEDDLDAYEENEDIDELLEDENALYSTKTEFTNEVEESMENSKVETELEDTKLAHPKQPAVPQKTNESTQKQTSEHMNASVVTSLDMSVPAYDEEADTQSTEVDDADKIKQDTTPSEEPEYRDSVLRLTLLRDHFKDDDMERLQRYLDLKDLFKIEAMFTELDQKLRSTLESDSETGDDREKKLESIFEASDTTILDNIEIMLDARKQKAQDRGQQISLNMSDDEAAILDDFQEFIFYLYQKHSAVSDSVPLVEEGHAHSEMENLLASEEEEDAAKNIHISEVTETPKVHEQSNKISSVNVQEDNNYSQDMSLEEDGGHFNKNKDIQLDFKEREEIQRGPQAILENPVDVAFGFEMEPSSGSLGSPRASDFCDNNANYDQASASISERLWELVVLGFGFLGLYSETLIAALPEEWQPGPTFHGLPWKPVVVTAIVGILTALMLIWRTVLAVKSRTYLLTEKQLSERIRQLVREKSDVLLEITELNNTIKQHEEKLKDSEKSQSSMQEQYEDLKVHYEELSRQREELSVTISHLGQKISDTQEEKKTLNEKVIIMRQRIEKYQNTLKLYDEERSKVQVLMDEAKLREDALKAQVFSFEKDNSALKEQKKSLLRDANNWQEKHDKLSEEIRVYHKTRKDLEDSLVHKENEIDVLSSCIAELKGFEVCDAVELQKGDAKLANGETGDKKGDPIKLRLKQMMDVSRIKTTLSVIEDERNHYLENFLAEQKARQELEGQFQKVVHDQTNLKNEKTHLESQYKNLQQRLEITTELYQQKENALQQKLTQEELERREKETKLSEVDGRALQAEEELSSLRQKVKDMQEEMQQNERTLKAEIAVQEKKAHENWLKARTSERALIEERRESANLRQKIVECSDKMADLEHALYKSGPSDRHINPLRIGDSYGPSPVSGGAPSPPLMIEAPGRPPSAPVGRRNEPFGPRSTPDTGRFSDLGHPLQPRPEMFAPRTSSPCAQDSTLTAQVEAKTEASEQACADTTEAFQLSKSQNQGLFLPSPIRDSPGPASNPPSKAYGSQHIAGPLPPPSNGPLPPMSRPPNGHPPIISSGPPDARFRPPHTDSYGSPPLRPFGPIAPAFARGLPLRELPPMGPPPPPFGMHDFPPDFTRPRDLPFPRLPFAPGSLPPPGAMVPPPFGSRELRGPVPLMSHPPRGNEDIIQATGHATEGPSQQGAAQDTTTSVVAEP</sequence>
<dbReference type="GO" id="GO:1905897">
    <property type="term" value="P:regulation of response to endoplasmic reticulum stress"/>
    <property type="evidence" value="ECO:0007669"/>
    <property type="project" value="Ensembl"/>
</dbReference>
<organism evidence="4 5">
    <name type="scientific">Electrophorus electricus</name>
    <name type="common">Electric eel</name>
    <name type="synonym">Gymnotus electricus</name>
    <dbReference type="NCBI Taxonomy" id="8005"/>
    <lineage>
        <taxon>Eukaryota</taxon>
        <taxon>Metazoa</taxon>
        <taxon>Chordata</taxon>
        <taxon>Craniata</taxon>
        <taxon>Vertebrata</taxon>
        <taxon>Euteleostomi</taxon>
        <taxon>Actinopterygii</taxon>
        <taxon>Neopterygii</taxon>
        <taxon>Teleostei</taxon>
        <taxon>Ostariophysi</taxon>
        <taxon>Gymnotiformes</taxon>
        <taxon>Gymnotoidei</taxon>
        <taxon>Gymnotidae</taxon>
        <taxon>Electrophorus</taxon>
    </lineage>
</organism>
<dbReference type="GO" id="GO:0005789">
    <property type="term" value="C:endoplasmic reticulum membrane"/>
    <property type="evidence" value="ECO:0007669"/>
    <property type="project" value="TreeGrafter"/>
</dbReference>
<reference evidence="5" key="2">
    <citation type="journal article" date="2017" name="Sci. Adv.">
        <title>A tail of two voltages: Proteomic comparison of the three electric organs of the electric eel.</title>
        <authorList>
            <person name="Traeger L.L."/>
            <person name="Sabat G."/>
            <person name="Barrett-Wilt G.A."/>
            <person name="Wells G.B."/>
            <person name="Sussman M.R."/>
        </authorList>
    </citation>
    <scope>NUCLEOTIDE SEQUENCE [LARGE SCALE GENOMIC DNA]</scope>
</reference>
<feature type="compositionally biased region" description="Basic and acidic residues" evidence="3">
    <location>
        <begin position="686"/>
        <end position="695"/>
    </location>
</feature>
<feature type="compositionally biased region" description="Acidic residues" evidence="3">
    <location>
        <begin position="647"/>
        <end position="658"/>
    </location>
</feature>
<keyword evidence="5" id="KW-1185">Reference proteome</keyword>
<feature type="coiled-coil region" evidence="2">
    <location>
        <begin position="1475"/>
        <end position="1615"/>
    </location>
</feature>
<feature type="coiled-coil region" evidence="2">
    <location>
        <begin position="1200"/>
        <end position="1304"/>
    </location>
</feature>
<dbReference type="GO" id="GO:1901207">
    <property type="term" value="P:regulation of heart looping"/>
    <property type="evidence" value="ECO:0007669"/>
    <property type="project" value="Ensembl"/>
</dbReference>
<evidence type="ECO:0008006" key="6">
    <source>
        <dbReference type="Google" id="ProtNLM"/>
    </source>
</evidence>
<feature type="region of interest" description="Disordered" evidence="3">
    <location>
        <begin position="1618"/>
        <end position="1931"/>
    </location>
</feature>
<reference evidence="5" key="1">
    <citation type="journal article" date="2014" name="Science">
        <title>Nonhuman genetics. Genomic basis for the convergent evolution of electric organs.</title>
        <authorList>
            <person name="Gallant J.R."/>
            <person name="Traeger L.L."/>
            <person name="Volkening J.D."/>
            <person name="Moffett H."/>
            <person name="Chen P.H."/>
            <person name="Novina C.D."/>
            <person name="Phillips G.N.Jr."/>
            <person name="Anand R."/>
            <person name="Wells G.B."/>
            <person name="Pinch M."/>
            <person name="Guth R."/>
            <person name="Unguez G.A."/>
            <person name="Albert J.S."/>
            <person name="Zakon H.H."/>
            <person name="Samanta M.P."/>
            <person name="Sussman M.R."/>
        </authorList>
    </citation>
    <scope>NUCLEOTIDE SEQUENCE [LARGE SCALE GENOMIC DNA]</scope>
</reference>
<dbReference type="STRING" id="8005.ENSEEEP00000044127"/>
<dbReference type="GeneTree" id="ENSGT00950000182767"/>
<feature type="compositionally biased region" description="Basic and acidic residues" evidence="3">
    <location>
        <begin position="773"/>
        <end position="786"/>
    </location>
</feature>
<reference evidence="4" key="5">
    <citation type="submission" date="2025-09" db="UniProtKB">
        <authorList>
            <consortium name="Ensembl"/>
        </authorList>
    </citation>
    <scope>IDENTIFICATION</scope>
</reference>
<dbReference type="OMA" id="DHENKNP"/>
<dbReference type="GO" id="GO:0002088">
    <property type="term" value="P:lens development in camera-type eye"/>
    <property type="evidence" value="ECO:0007669"/>
    <property type="project" value="Ensembl"/>
</dbReference>
<accession>A0A4W4H694</accession>
<feature type="region of interest" description="Disordered" evidence="3">
    <location>
        <begin position="628"/>
        <end position="854"/>
    </location>
</feature>
<feature type="compositionally biased region" description="Basic and acidic residues" evidence="3">
    <location>
        <begin position="665"/>
        <end position="677"/>
    </location>
</feature>
<feature type="compositionally biased region" description="Basic and acidic residues" evidence="3">
    <location>
        <begin position="705"/>
        <end position="733"/>
    </location>
</feature>
<feature type="compositionally biased region" description="Polar residues" evidence="3">
    <location>
        <begin position="1913"/>
        <end position="1931"/>
    </location>
</feature>
<feature type="compositionally biased region" description="Basic and acidic residues" evidence="3">
    <location>
        <begin position="496"/>
        <end position="522"/>
    </location>
</feature>
<gene>
    <name evidence="4" type="primary">MIA3</name>
</gene>
<evidence type="ECO:0000313" key="5">
    <source>
        <dbReference type="Proteomes" id="UP000314983"/>
    </source>
</evidence>
<evidence type="ECO:0000256" key="2">
    <source>
        <dbReference type="SAM" id="Coils"/>
    </source>
</evidence>
<feature type="compositionally biased region" description="Acidic residues" evidence="3">
    <location>
        <begin position="232"/>
        <end position="251"/>
    </location>
</feature>
<feature type="region of interest" description="Disordered" evidence="3">
    <location>
        <begin position="222"/>
        <end position="585"/>
    </location>
</feature>
<evidence type="ECO:0000256" key="3">
    <source>
        <dbReference type="SAM" id="MobiDB-lite"/>
    </source>
</evidence>
<feature type="compositionally biased region" description="Basic and acidic residues" evidence="3">
    <location>
        <begin position="300"/>
        <end position="309"/>
    </location>
</feature>
<dbReference type="GO" id="GO:0006888">
    <property type="term" value="P:endoplasmic reticulum to Golgi vesicle-mediated transport"/>
    <property type="evidence" value="ECO:0007669"/>
    <property type="project" value="TreeGrafter"/>
</dbReference>
<dbReference type="GO" id="GO:0048701">
    <property type="term" value="P:embryonic cranial skeleton morphogenesis"/>
    <property type="evidence" value="ECO:0007669"/>
    <property type="project" value="Ensembl"/>
</dbReference>
<feature type="compositionally biased region" description="Acidic residues" evidence="3">
    <location>
        <begin position="734"/>
        <end position="755"/>
    </location>
</feature>
<feature type="compositionally biased region" description="Basic and acidic residues" evidence="3">
    <location>
        <begin position="35"/>
        <end position="44"/>
    </location>
</feature>
<proteinExistence type="predicted"/>
<protein>
    <recommendedName>
        <fullName evidence="6">MIA SH3 domain ER export factor 2</fullName>
    </recommendedName>
</protein>
<feature type="compositionally biased region" description="Acidic residues" evidence="3">
    <location>
        <begin position="825"/>
        <end position="838"/>
    </location>
</feature>
<dbReference type="GO" id="GO:0070971">
    <property type="term" value="C:endoplasmic reticulum exit site"/>
    <property type="evidence" value="ECO:0007669"/>
    <property type="project" value="TreeGrafter"/>
</dbReference>
<feature type="compositionally biased region" description="Basic and acidic residues" evidence="3">
    <location>
        <begin position="274"/>
        <end position="286"/>
    </location>
</feature>
<feature type="compositionally biased region" description="Pro residues" evidence="3">
    <location>
        <begin position="1769"/>
        <end position="1788"/>
    </location>
</feature>
<reference evidence="4" key="4">
    <citation type="submission" date="2025-08" db="UniProtKB">
        <authorList>
            <consortium name="Ensembl"/>
        </authorList>
    </citation>
    <scope>IDENTIFICATION</scope>
</reference>
<feature type="compositionally biased region" description="Basic and acidic residues" evidence="3">
    <location>
        <begin position="628"/>
        <end position="646"/>
    </location>
</feature>
<feature type="coiled-coil region" evidence="2">
    <location>
        <begin position="1333"/>
        <end position="1374"/>
    </location>
</feature>
<feature type="compositionally biased region" description="Polar residues" evidence="3">
    <location>
        <begin position="796"/>
        <end position="819"/>
    </location>
</feature>
<feature type="compositionally biased region" description="Polar residues" evidence="3">
    <location>
        <begin position="1728"/>
        <end position="1739"/>
    </location>
</feature>
<dbReference type="PANTHER" id="PTHR23158:SF54">
    <property type="entry name" value="TRANSPORT AND GOLGI ORGANIZATION PROTEIN 1 HOMOLOG"/>
    <property type="match status" value="1"/>
</dbReference>
<feature type="region of interest" description="Disordered" evidence="3">
    <location>
        <begin position="149"/>
        <end position="193"/>
    </location>
</feature>
<feature type="compositionally biased region" description="Basic and acidic residues" evidence="3">
    <location>
        <begin position="316"/>
        <end position="342"/>
    </location>
</feature>
<evidence type="ECO:0000256" key="1">
    <source>
        <dbReference type="ARBA" id="ARBA00023054"/>
    </source>
</evidence>
<feature type="compositionally biased region" description="Basic and acidic residues" evidence="3">
    <location>
        <begin position="573"/>
        <end position="585"/>
    </location>
</feature>
<keyword evidence="1 2" id="KW-0175">Coiled coil</keyword>
<dbReference type="Ensembl" id="ENSEEET00000044629.2">
    <property type="protein sequence ID" value="ENSEEEP00000044127.2"/>
    <property type="gene ID" value="ENSEEEG00000020855.2"/>
</dbReference>
<feature type="compositionally biased region" description="Polar residues" evidence="3">
    <location>
        <begin position="1697"/>
        <end position="1710"/>
    </location>
</feature>
<dbReference type="Proteomes" id="UP000314983">
    <property type="component" value="Chromosome 8"/>
</dbReference>
<dbReference type="GO" id="GO:0009306">
    <property type="term" value="P:protein secretion"/>
    <property type="evidence" value="ECO:0007669"/>
    <property type="project" value="TreeGrafter"/>
</dbReference>
<name>A0A4W4H694_ELEEL</name>
<feature type="region of interest" description="Disordered" evidence="3">
    <location>
        <begin position="35"/>
        <end position="74"/>
    </location>
</feature>
<dbReference type="GO" id="GO:0035459">
    <property type="term" value="P:vesicle cargo loading"/>
    <property type="evidence" value="ECO:0007669"/>
    <property type="project" value="TreeGrafter"/>
</dbReference>
<evidence type="ECO:0000313" key="4">
    <source>
        <dbReference type="Ensembl" id="ENSEEEP00000044127.2"/>
    </source>
</evidence>
<dbReference type="InterPro" id="IPR051500">
    <property type="entry name" value="cTAGE_MIA/OTOR"/>
</dbReference>
<feature type="compositionally biased region" description="Pro residues" evidence="3">
    <location>
        <begin position="1861"/>
        <end position="1881"/>
    </location>
</feature>
<dbReference type="PANTHER" id="PTHR23158">
    <property type="entry name" value="MELANOMA INHIBITORY ACTIVITY-RELATED"/>
    <property type="match status" value="1"/>
</dbReference>
<reference evidence="4" key="3">
    <citation type="submission" date="2020-05" db="EMBL/GenBank/DDBJ databases">
        <title>Electrophorus electricus (electric eel) genome, fEleEle1, primary haplotype.</title>
        <authorList>
            <person name="Myers G."/>
            <person name="Meyer A."/>
            <person name="Fedrigo O."/>
            <person name="Formenti G."/>
            <person name="Rhie A."/>
            <person name="Tracey A."/>
            <person name="Sims Y."/>
            <person name="Jarvis E.D."/>
        </authorList>
    </citation>
    <scope>NUCLEOTIDE SEQUENCE [LARGE SCALE GENOMIC DNA]</scope>
</reference>
<feature type="compositionally biased region" description="Basic and acidic residues" evidence="3">
    <location>
        <begin position="416"/>
        <end position="482"/>
    </location>
</feature>
<dbReference type="GO" id="GO:0042953">
    <property type="term" value="P:lipoprotein transport"/>
    <property type="evidence" value="ECO:0007669"/>
    <property type="project" value="Ensembl"/>
</dbReference>
<feature type="compositionally biased region" description="Basic and acidic residues" evidence="3">
    <location>
        <begin position="356"/>
        <end position="409"/>
    </location>
</feature>